<evidence type="ECO:0000313" key="1">
    <source>
        <dbReference type="EMBL" id="BBE41786.1"/>
    </source>
</evidence>
<organism evidence="1 2">
    <name type="scientific">Conexivisphaera calida</name>
    <dbReference type="NCBI Taxonomy" id="1874277"/>
    <lineage>
        <taxon>Archaea</taxon>
        <taxon>Nitrososphaerota</taxon>
        <taxon>Conexivisphaeria</taxon>
        <taxon>Conexivisphaerales</taxon>
        <taxon>Conexivisphaeraceae</taxon>
        <taxon>Conexivisphaera</taxon>
    </lineage>
</organism>
<protein>
    <submittedName>
        <fullName evidence="1">Uncharacterized protein</fullName>
    </submittedName>
</protein>
<evidence type="ECO:0000313" key="2">
    <source>
        <dbReference type="Proteomes" id="UP000509448"/>
    </source>
</evidence>
<sequence length="187" mass="19492">MPTVIMISWARGGGPDGDPAADAAALGGTSALHLYPWSSDGPLDGMHYPVAITVKTNTSMISAVIASLGDFARAISGTMERELDPCDVRAVIGYGWAGSALGSAVKDWLGIPLISSLGDSSPSGSDLESIAIRNLEMRSAHSSDVVVARTRSALLRVRYSHQVPADRTALAASPIEMSAIVSRYVLP</sequence>
<keyword evidence="2" id="KW-1185">Reference proteome</keyword>
<name>A0A4P2VB84_9ARCH</name>
<dbReference type="KEGG" id="ccai:NAS2_0395"/>
<gene>
    <name evidence="1" type="ORF">NAS2_0395</name>
</gene>
<proteinExistence type="predicted"/>
<accession>A0A4P2VB84</accession>
<reference evidence="1 2" key="1">
    <citation type="journal article" date="2019" name="ISME J.">
        <title>Isolation and characterization of a thermophilic sulfur- and iron-reducing thaumarchaeote from a terrestrial acidic hot spring.</title>
        <authorList>
            <person name="Kato S."/>
            <person name="Itoh T."/>
            <person name="Yuki M."/>
            <person name="Nagamori M."/>
            <person name="Ohnishi M."/>
            <person name="Uematsu K."/>
            <person name="Suzuki K."/>
            <person name="Takashina T."/>
            <person name="Ohkuma M."/>
        </authorList>
    </citation>
    <scope>NUCLEOTIDE SEQUENCE [LARGE SCALE GENOMIC DNA]</scope>
    <source>
        <strain evidence="1 2">NAS-02</strain>
    </source>
</reference>
<dbReference type="AlphaFoldDB" id="A0A4P2VB84"/>
<dbReference type="RefSeq" id="WP_174448089.1">
    <property type="nucleotide sequence ID" value="NZ_AP018732.1"/>
</dbReference>
<dbReference type="Proteomes" id="UP000509448">
    <property type="component" value="Chromosome"/>
</dbReference>
<dbReference type="GeneID" id="55584213"/>
<dbReference type="EMBL" id="AP018732">
    <property type="protein sequence ID" value="BBE41786.1"/>
    <property type="molecule type" value="Genomic_DNA"/>
</dbReference>